<dbReference type="PANTHER" id="PTHR41286">
    <property type="entry name" value="HNH NUCLEASE YAJD-RELATED"/>
    <property type="match status" value="1"/>
</dbReference>
<keyword evidence="2" id="KW-0378">Hydrolase</keyword>
<keyword evidence="8" id="KW-1185">Reference proteome</keyword>
<feature type="compositionally biased region" description="Polar residues" evidence="5">
    <location>
        <begin position="35"/>
        <end position="44"/>
    </location>
</feature>
<dbReference type="EMBL" id="CP116967">
    <property type="protein sequence ID" value="WNM56475.1"/>
    <property type="molecule type" value="Genomic_DNA"/>
</dbReference>
<name>A0AA96JR47_9BACT</name>
<protein>
    <recommendedName>
        <fullName evidence="4">Putative HNH nuclease YajD</fullName>
    </recommendedName>
</protein>
<dbReference type="GO" id="GO:0008270">
    <property type="term" value="F:zinc ion binding"/>
    <property type="evidence" value="ECO:0007669"/>
    <property type="project" value="InterPro"/>
</dbReference>
<evidence type="ECO:0000259" key="6">
    <source>
        <dbReference type="Pfam" id="PF01844"/>
    </source>
</evidence>
<gene>
    <name evidence="7" type="ORF">PP769_10825</name>
</gene>
<dbReference type="CDD" id="cd00085">
    <property type="entry name" value="HNHc"/>
    <property type="match status" value="1"/>
</dbReference>
<dbReference type="Proteomes" id="UP001302719">
    <property type="component" value="Chromosome"/>
</dbReference>
<sequence length="117" mass="13403">MGNAYRGRHKLRRLQKPAVDKPIDEILKGLRPKPSASSNSSYREQSLNIHGLICAKCAREFDLKNRHLLTVHHKDGNHHNNPPDGSNWENLCVYCHDDEHSRGILGDYLRKAKEDKA</sequence>
<evidence type="ECO:0000313" key="8">
    <source>
        <dbReference type="Proteomes" id="UP001302719"/>
    </source>
</evidence>
<dbReference type="GO" id="GO:0003676">
    <property type="term" value="F:nucleic acid binding"/>
    <property type="evidence" value="ECO:0007669"/>
    <property type="project" value="InterPro"/>
</dbReference>
<feature type="domain" description="HNH" evidence="6">
    <location>
        <begin position="54"/>
        <end position="102"/>
    </location>
</feature>
<dbReference type="KEGG" id="nall:PP769_10825"/>
<feature type="region of interest" description="Disordered" evidence="5">
    <location>
        <begin position="1"/>
        <end position="44"/>
    </location>
</feature>
<dbReference type="GO" id="GO:0004519">
    <property type="term" value="F:endonuclease activity"/>
    <property type="evidence" value="ECO:0007669"/>
    <property type="project" value="InterPro"/>
</dbReference>
<dbReference type="RefSeq" id="WP_312640066.1">
    <property type="nucleotide sequence ID" value="NZ_CP116967.1"/>
</dbReference>
<evidence type="ECO:0000256" key="4">
    <source>
        <dbReference type="ARBA" id="ARBA00040194"/>
    </source>
</evidence>
<evidence type="ECO:0000256" key="1">
    <source>
        <dbReference type="ARBA" id="ARBA00022722"/>
    </source>
</evidence>
<comment type="similarity">
    <text evidence="3">Belongs to the HNH nuclease family.</text>
</comment>
<keyword evidence="1" id="KW-0540">Nuclease</keyword>
<dbReference type="AlphaFoldDB" id="A0AA96JR47"/>
<feature type="compositionally biased region" description="Basic residues" evidence="5">
    <location>
        <begin position="1"/>
        <end position="15"/>
    </location>
</feature>
<dbReference type="InterPro" id="IPR003615">
    <property type="entry name" value="HNH_nuc"/>
</dbReference>
<feature type="compositionally biased region" description="Basic and acidic residues" evidence="5">
    <location>
        <begin position="18"/>
        <end position="28"/>
    </location>
</feature>
<evidence type="ECO:0000256" key="3">
    <source>
        <dbReference type="ARBA" id="ARBA00038412"/>
    </source>
</evidence>
<dbReference type="Pfam" id="PF01844">
    <property type="entry name" value="HNH"/>
    <property type="match status" value="1"/>
</dbReference>
<dbReference type="PANTHER" id="PTHR41286:SF1">
    <property type="entry name" value="HNH NUCLEASE YAJD-RELATED"/>
    <property type="match status" value="1"/>
</dbReference>
<evidence type="ECO:0000313" key="7">
    <source>
        <dbReference type="EMBL" id="WNM56475.1"/>
    </source>
</evidence>
<evidence type="ECO:0000256" key="5">
    <source>
        <dbReference type="SAM" id="MobiDB-lite"/>
    </source>
</evidence>
<accession>A0AA96JR47</accession>
<dbReference type="InterPro" id="IPR002711">
    <property type="entry name" value="HNH"/>
</dbReference>
<proteinExistence type="inferred from homology"/>
<organism evidence="7 8">
    <name type="scientific">Candidatus Nitrospira allomarina</name>
    <dbReference type="NCBI Taxonomy" id="3020900"/>
    <lineage>
        <taxon>Bacteria</taxon>
        <taxon>Pseudomonadati</taxon>
        <taxon>Nitrospirota</taxon>
        <taxon>Nitrospiria</taxon>
        <taxon>Nitrospirales</taxon>
        <taxon>Nitrospiraceae</taxon>
        <taxon>Nitrospira</taxon>
    </lineage>
</organism>
<dbReference type="GO" id="GO:0005829">
    <property type="term" value="C:cytosol"/>
    <property type="evidence" value="ECO:0007669"/>
    <property type="project" value="TreeGrafter"/>
</dbReference>
<reference evidence="7 8" key="1">
    <citation type="submission" date="2023-01" db="EMBL/GenBank/DDBJ databases">
        <title>Cultivation and genomic characterization of new, ubiquitous marine nitrite-oxidizing bacteria from the Nitrospirales.</title>
        <authorList>
            <person name="Mueller A.J."/>
            <person name="Daebeler A."/>
            <person name="Herbold C.W."/>
            <person name="Kirkegaard R.H."/>
            <person name="Daims H."/>
        </authorList>
    </citation>
    <scope>NUCLEOTIDE SEQUENCE [LARGE SCALE GENOMIC DNA]</scope>
    <source>
        <strain evidence="7 8">VA</strain>
    </source>
</reference>
<evidence type="ECO:0000256" key="2">
    <source>
        <dbReference type="ARBA" id="ARBA00022801"/>
    </source>
</evidence>
<dbReference type="NCBIfam" id="NF008448">
    <property type="entry name" value="PRK11295.1"/>
    <property type="match status" value="1"/>
</dbReference>
<dbReference type="GO" id="GO:0016787">
    <property type="term" value="F:hydrolase activity"/>
    <property type="evidence" value="ECO:0007669"/>
    <property type="project" value="UniProtKB-KW"/>
</dbReference>